<dbReference type="Pfam" id="PF05013">
    <property type="entry name" value="FGase"/>
    <property type="match status" value="1"/>
</dbReference>
<organism evidence="1 2">
    <name type="scientific">Tritonibacter horizontis</name>
    <dbReference type="NCBI Taxonomy" id="1768241"/>
    <lineage>
        <taxon>Bacteria</taxon>
        <taxon>Pseudomonadati</taxon>
        <taxon>Pseudomonadota</taxon>
        <taxon>Alphaproteobacteria</taxon>
        <taxon>Rhodobacterales</taxon>
        <taxon>Paracoccaceae</taxon>
        <taxon>Tritonibacter</taxon>
    </lineage>
</organism>
<name>A0A132C4S1_9RHOB</name>
<dbReference type="Gene3D" id="3.40.630.40">
    <property type="entry name" value="Zn-dependent exopeptidases"/>
    <property type="match status" value="1"/>
</dbReference>
<keyword evidence="1" id="KW-0378">Hydrolase</keyword>
<dbReference type="PATRIC" id="fig|1768241.3.peg.324"/>
<keyword evidence="2" id="KW-1185">Reference proteome</keyword>
<comment type="caution">
    <text evidence="1">The sequence shown here is derived from an EMBL/GenBank/DDBJ whole genome shotgun (WGS) entry which is preliminary data.</text>
</comment>
<protein>
    <submittedName>
        <fullName evidence="1">N-formylglutamate amidohydrolase</fullName>
    </submittedName>
</protein>
<gene>
    <name evidence="1" type="ORF">TRIHO_03240</name>
</gene>
<sequence>MSTDKFALPFGPSFAKTPSVVSAEVLVVCEHAANWIPPELTGLGLDEAARTSHIAWDPGALAVSRQLASALGAPMVEGCISRLVYDLNRPPESPTAVPVTSEIFDIPGNRDLCDAARAQRVEAVYEPFRAALAAEIAARQGALRLLVTVHSFTPVFKGAQRAVELGLLHGRDDRFAKAMLAQKPAGTTWDVRLNEPYSASDGVAHTLDLHGCDNGLLNVMLEIRNDLIATPQQQAAWAAELAPWIKTTLEEVFA</sequence>
<dbReference type="SUPFAM" id="SSF53187">
    <property type="entry name" value="Zn-dependent exopeptidases"/>
    <property type="match status" value="1"/>
</dbReference>
<dbReference type="EMBL" id="LPUY01000008">
    <property type="protein sequence ID" value="KUP94987.1"/>
    <property type="molecule type" value="Genomic_DNA"/>
</dbReference>
<evidence type="ECO:0000313" key="1">
    <source>
        <dbReference type="EMBL" id="KUP94987.1"/>
    </source>
</evidence>
<proteinExistence type="predicted"/>
<accession>A0A132C4S1</accession>
<dbReference type="RefSeq" id="WP_068239730.1">
    <property type="nucleotide sequence ID" value="NZ_LPUY01000008.1"/>
</dbReference>
<dbReference type="OrthoDB" id="9815326at2"/>
<dbReference type="PIRSF" id="PIRSF029730">
    <property type="entry name" value="UCP029730"/>
    <property type="match status" value="1"/>
</dbReference>
<reference evidence="1 2" key="1">
    <citation type="submission" date="2015-12" db="EMBL/GenBank/DDBJ databases">
        <title>Genome sequence of the marine Rhodobacteraceae strain O3.65, Candidatus Tritonibacter horizontis.</title>
        <authorList>
            <person name="Poehlein A."/>
            <person name="Giebel H.A."/>
            <person name="Voget S."/>
            <person name="Brinkhoff T."/>
        </authorList>
    </citation>
    <scope>NUCLEOTIDE SEQUENCE [LARGE SCALE GENOMIC DNA]</scope>
    <source>
        <strain evidence="1 2">O3.65</strain>
    </source>
</reference>
<dbReference type="InterPro" id="IPR007709">
    <property type="entry name" value="N-FG_amidohydro"/>
</dbReference>
<dbReference type="AlphaFoldDB" id="A0A132C4S1"/>
<dbReference type="GO" id="GO:0016787">
    <property type="term" value="F:hydrolase activity"/>
    <property type="evidence" value="ECO:0007669"/>
    <property type="project" value="UniProtKB-KW"/>
</dbReference>
<dbReference type="Proteomes" id="UP000068382">
    <property type="component" value="Unassembled WGS sequence"/>
</dbReference>
<evidence type="ECO:0000313" key="2">
    <source>
        <dbReference type="Proteomes" id="UP000068382"/>
    </source>
</evidence>
<dbReference type="InterPro" id="IPR011227">
    <property type="entry name" value="UCP029730"/>
</dbReference>